<dbReference type="AlphaFoldDB" id="F6EG78"/>
<keyword evidence="2" id="KW-1185">Reference proteome</keyword>
<protein>
    <submittedName>
        <fullName evidence="1">Uncharacterized protein</fullName>
    </submittedName>
</protein>
<accession>F6EG78</accession>
<evidence type="ECO:0000313" key="2">
    <source>
        <dbReference type="Proteomes" id="UP000009235"/>
    </source>
</evidence>
<sequence length="79" mass="8658">MTISWLKNECESSIIGKLDRDTYAQAQRVVASHSESANDCNSLLTMLGIRECLAIDDSETLASTTVPSILRDPLGHAHR</sequence>
<dbReference type="KEGG" id="asd:AS9A_1351"/>
<dbReference type="STRING" id="443218.AS9A_1351"/>
<gene>
    <name evidence="1" type="ordered locus">AS9A_1351</name>
</gene>
<reference evidence="1 2" key="1">
    <citation type="journal article" date="2011" name="J. Bacteriol.">
        <title>Complete genome sequence of Amycolicicoccus subflavus DQS3-9A1T, an actinomycete isolated from crude oil-polluted soil.</title>
        <authorList>
            <person name="Cai M."/>
            <person name="Chen W.M."/>
            <person name="Nie Y."/>
            <person name="Chi C.Q."/>
            <person name="Wang Y.N."/>
            <person name="Tang Y.Q."/>
            <person name="Li G.Y."/>
            <person name="Wu X.L."/>
        </authorList>
    </citation>
    <scope>NUCLEOTIDE SEQUENCE [LARGE SCALE GENOMIC DNA]</scope>
    <source>
        <strain evidence="2">DSM 45089 / DQS3-9A1</strain>
    </source>
</reference>
<dbReference type="HOGENOM" id="CLU_2598324_0_0_11"/>
<evidence type="ECO:0000313" key="1">
    <source>
        <dbReference type="EMBL" id="AEF39803.1"/>
    </source>
</evidence>
<name>F6EG78_HOYSD</name>
<dbReference type="EMBL" id="CP002786">
    <property type="protein sequence ID" value="AEF39803.1"/>
    <property type="molecule type" value="Genomic_DNA"/>
</dbReference>
<proteinExistence type="predicted"/>
<organism evidence="1 2">
    <name type="scientific">Hoyosella subflava (strain DSM 45089 / JCM 17490 / NBRC 109087 / DQS3-9A1)</name>
    <name type="common">Amycolicicoccus subflavus</name>
    <dbReference type="NCBI Taxonomy" id="443218"/>
    <lineage>
        <taxon>Bacteria</taxon>
        <taxon>Bacillati</taxon>
        <taxon>Actinomycetota</taxon>
        <taxon>Actinomycetes</taxon>
        <taxon>Mycobacteriales</taxon>
        <taxon>Hoyosellaceae</taxon>
        <taxon>Hoyosella</taxon>
    </lineage>
</organism>
<dbReference type="Proteomes" id="UP000009235">
    <property type="component" value="Chromosome"/>
</dbReference>